<dbReference type="InterPro" id="IPR050425">
    <property type="entry name" value="NAD(P)_dehydrat-like"/>
</dbReference>
<proteinExistence type="inferred from homology"/>
<dbReference type="InterPro" id="IPR001509">
    <property type="entry name" value="Epimerase_deHydtase"/>
</dbReference>
<protein>
    <recommendedName>
        <fullName evidence="3">NAD-dependent epimerase/dehydratase domain-containing protein</fullName>
    </recommendedName>
</protein>
<evidence type="ECO:0000313" key="5">
    <source>
        <dbReference type="Proteomes" id="UP000236546"/>
    </source>
</evidence>
<dbReference type="PANTHER" id="PTHR10366:SF564">
    <property type="entry name" value="STEROL-4-ALPHA-CARBOXYLATE 3-DEHYDROGENASE, DECARBOXYLATING"/>
    <property type="match status" value="1"/>
</dbReference>
<reference evidence="4 5" key="1">
    <citation type="submission" date="2017-02" db="EMBL/GenBank/DDBJ databases">
        <title>Genomes of Trichoderma spp. with biocontrol activity.</title>
        <authorList>
            <person name="Gardiner D."/>
            <person name="Kazan K."/>
            <person name="Vos C."/>
            <person name="Harvey P."/>
        </authorList>
    </citation>
    <scope>NUCLEOTIDE SEQUENCE [LARGE SCALE GENOMIC DNA]</scope>
    <source>
        <strain evidence="4 5">A5MH</strain>
    </source>
</reference>
<dbReference type="GO" id="GO:0016616">
    <property type="term" value="F:oxidoreductase activity, acting on the CH-OH group of donors, NAD or NADP as acceptor"/>
    <property type="evidence" value="ECO:0007669"/>
    <property type="project" value="TreeGrafter"/>
</dbReference>
<evidence type="ECO:0000259" key="3">
    <source>
        <dbReference type="Pfam" id="PF01370"/>
    </source>
</evidence>
<evidence type="ECO:0000256" key="1">
    <source>
        <dbReference type="ARBA" id="ARBA00023002"/>
    </source>
</evidence>
<dbReference type="Gene3D" id="3.40.50.720">
    <property type="entry name" value="NAD(P)-binding Rossmann-like Domain"/>
    <property type="match status" value="1"/>
</dbReference>
<dbReference type="Proteomes" id="UP000236546">
    <property type="component" value="Unassembled WGS sequence"/>
</dbReference>
<gene>
    <name evidence="4" type="ORF">TGAMA5MH_02663</name>
</gene>
<evidence type="ECO:0000256" key="2">
    <source>
        <dbReference type="ARBA" id="ARBA00023445"/>
    </source>
</evidence>
<keyword evidence="1" id="KW-0560">Oxidoreductase</keyword>
<dbReference type="Pfam" id="PF01370">
    <property type="entry name" value="Epimerase"/>
    <property type="match status" value="1"/>
</dbReference>
<accession>A0A2K0TIT7</accession>
<dbReference type="InterPro" id="IPR036291">
    <property type="entry name" value="NAD(P)-bd_dom_sf"/>
</dbReference>
<dbReference type="PANTHER" id="PTHR10366">
    <property type="entry name" value="NAD DEPENDENT EPIMERASE/DEHYDRATASE"/>
    <property type="match status" value="1"/>
</dbReference>
<dbReference type="SUPFAM" id="SSF51735">
    <property type="entry name" value="NAD(P)-binding Rossmann-fold domains"/>
    <property type="match status" value="1"/>
</dbReference>
<dbReference type="OrthoDB" id="2735536at2759"/>
<comment type="similarity">
    <text evidence="2">Belongs to the NAD(P)-dependent epimerase/dehydratase family. Dihydroflavonol-4-reductase subfamily.</text>
</comment>
<sequence length="347" mass="37575">METIFLTGATGHVGFRVLILALQAEYSVRAAVRSLTKSEAILASQPIKALNPGPRLNFVEIPDLTAEGAFDEVLEGVTFVVHVAAPITSTVGIGDDLEAHFIGPSVQGTLNLLRSASRHAGIRRVVITSSLAAIVDTTNIEEATRTVLNEHSRTFRIPRPPYSTSVQAYCAAKALALNAAEAWMKEQQPSFGVTHILPGDVYGPNELVTDPDDMLQMGTNRILLTPVVGGHHDPSASTTIHLDDVANAHIAALRPEMPTNRLYLLHSGGVSGNQVEDLFEIVRRNFPDDVGKALANNGTISTFRLPVDASESERTLGFRYLGYEKQVTDVVAYYLHHLKRRGVPTAT</sequence>
<name>A0A2K0TIT7_9HYPO</name>
<evidence type="ECO:0000313" key="4">
    <source>
        <dbReference type="EMBL" id="PNP45440.1"/>
    </source>
</evidence>
<organism evidence="4 5">
    <name type="scientific">Trichoderma gamsii</name>
    <dbReference type="NCBI Taxonomy" id="398673"/>
    <lineage>
        <taxon>Eukaryota</taxon>
        <taxon>Fungi</taxon>
        <taxon>Dikarya</taxon>
        <taxon>Ascomycota</taxon>
        <taxon>Pezizomycotina</taxon>
        <taxon>Sordariomycetes</taxon>
        <taxon>Hypocreomycetidae</taxon>
        <taxon>Hypocreales</taxon>
        <taxon>Hypocreaceae</taxon>
        <taxon>Trichoderma</taxon>
    </lineage>
</organism>
<feature type="domain" description="NAD-dependent epimerase/dehydratase" evidence="3">
    <location>
        <begin position="4"/>
        <end position="255"/>
    </location>
</feature>
<dbReference type="AlphaFoldDB" id="A0A2K0TIT7"/>
<dbReference type="EMBL" id="MTYH01000024">
    <property type="protein sequence ID" value="PNP45440.1"/>
    <property type="molecule type" value="Genomic_DNA"/>
</dbReference>
<comment type="caution">
    <text evidence="4">The sequence shown here is derived from an EMBL/GenBank/DDBJ whole genome shotgun (WGS) entry which is preliminary data.</text>
</comment>